<evidence type="ECO:0000313" key="2">
    <source>
        <dbReference type="Proteomes" id="UP000235162"/>
    </source>
</evidence>
<dbReference type="Proteomes" id="UP000235162">
    <property type="component" value="Unassembled WGS sequence"/>
</dbReference>
<comment type="caution">
    <text evidence="1">The sequence shown here is derived from an EMBL/GenBank/DDBJ whole genome shotgun (WGS) entry which is preliminary data.</text>
</comment>
<protein>
    <submittedName>
        <fullName evidence="1">Uncharacterized protein</fullName>
    </submittedName>
</protein>
<sequence length="126" mass="13508">MNRQRGAGLFEVSIALLLVALATLGLARALTTSRELGALAQHQIDAIRGLRTLFELERGGSEYADLQGLVVVPGAKRCIWRDSGTLEISIAWPETPQAAQSTYSCAIPTPPGWHQLAVQTTPGTGW</sequence>
<organism evidence="1 2">
    <name type="scientific">Halioglobus japonicus</name>
    <dbReference type="NCBI Taxonomy" id="930805"/>
    <lineage>
        <taxon>Bacteria</taxon>
        <taxon>Pseudomonadati</taxon>
        <taxon>Pseudomonadota</taxon>
        <taxon>Gammaproteobacteria</taxon>
        <taxon>Cellvibrionales</taxon>
        <taxon>Halieaceae</taxon>
        <taxon>Halioglobus</taxon>
    </lineage>
</organism>
<dbReference type="AlphaFoldDB" id="A0AAP8MBL5"/>
<evidence type="ECO:0000313" key="1">
    <source>
        <dbReference type="EMBL" id="PLW84649.1"/>
    </source>
</evidence>
<dbReference type="KEGG" id="hja:BST95_18370"/>
<name>A0AAP8MBL5_9GAMM</name>
<accession>A0AAP8MBL5</accession>
<dbReference type="EMBL" id="PKUR01000006">
    <property type="protein sequence ID" value="PLW84649.1"/>
    <property type="molecule type" value="Genomic_DNA"/>
</dbReference>
<gene>
    <name evidence="1" type="ORF">C0029_18080</name>
</gene>
<reference evidence="1 2" key="1">
    <citation type="submission" date="2018-01" db="EMBL/GenBank/DDBJ databases">
        <title>The draft genome sequence of Halioglobus japonicus S1-36.</title>
        <authorList>
            <person name="Du Z.-J."/>
            <person name="Shi M.-J."/>
        </authorList>
    </citation>
    <scope>NUCLEOTIDE SEQUENCE [LARGE SCALE GENOMIC DNA]</scope>
    <source>
        <strain evidence="1 2">S1-36</strain>
    </source>
</reference>
<proteinExistence type="predicted"/>
<keyword evidence="2" id="KW-1185">Reference proteome</keyword>